<dbReference type="Proteomes" id="UP000298216">
    <property type="component" value="Unassembled WGS sequence"/>
</dbReference>
<name>A0A4Y9RZ51_9CAUL</name>
<evidence type="ECO:0000256" key="1">
    <source>
        <dbReference type="SAM" id="MobiDB-lite"/>
    </source>
</evidence>
<gene>
    <name evidence="2" type="ORF">EGY25_13340</name>
</gene>
<organism evidence="2 3">
    <name type="scientific">Brevundimonas intermedia</name>
    <dbReference type="NCBI Taxonomy" id="74315"/>
    <lineage>
        <taxon>Bacteria</taxon>
        <taxon>Pseudomonadati</taxon>
        <taxon>Pseudomonadota</taxon>
        <taxon>Alphaproteobacteria</taxon>
        <taxon>Caulobacterales</taxon>
        <taxon>Caulobacteraceae</taxon>
        <taxon>Brevundimonas</taxon>
    </lineage>
</organism>
<reference evidence="2 3" key="1">
    <citation type="submission" date="2019-03" db="EMBL/GenBank/DDBJ databases">
        <title>Draft genome of Brevundimonas sp. a heavy metal resistant soil bacteria.</title>
        <authorList>
            <person name="Soto J."/>
        </authorList>
    </citation>
    <scope>NUCLEOTIDE SEQUENCE [LARGE SCALE GENOMIC DNA]</scope>
    <source>
        <strain evidence="2 3">B-10</strain>
    </source>
</reference>
<dbReference type="RefSeq" id="WP_135195416.1">
    <property type="nucleotide sequence ID" value="NZ_SPVH01000006.1"/>
</dbReference>
<dbReference type="InterPro" id="IPR025332">
    <property type="entry name" value="DUF4238"/>
</dbReference>
<sequence>MPAPPKLHHYVPQVYLRQFTNSSGRLTAYRKDDPNNPHPKLPREVGAQNNYYTQPLPDGSLDRGLEVFFQQSEDRWPSIVDSFKKDGQLPEALIEPFYDFMGSMRVRGPASRDAAELVYAEQVRMAGEIMERRGDLPSPPTGREEALSLKNLAISINPHQSIHAMPHMLIGFSRVLEQIGFCLALNETDIDFITSDNPVVCFNPAMPEDHLRPYAIEHGPPIELLFPLTPKLIIIGHSDWAGPYSHAHFRTMRCNDRTIIRRANRFIARFGYREIYARNRSHDALVAKWSATSPIITNQAFRTEKGTALVNQWVFGPRPIKPKWSRTQ</sequence>
<evidence type="ECO:0000313" key="2">
    <source>
        <dbReference type="EMBL" id="TFW12949.1"/>
    </source>
</evidence>
<keyword evidence="3" id="KW-1185">Reference proteome</keyword>
<dbReference type="AlphaFoldDB" id="A0A4Y9RZ51"/>
<protein>
    <submittedName>
        <fullName evidence="2">DUF4238 domain-containing protein</fullName>
    </submittedName>
</protein>
<evidence type="ECO:0000313" key="3">
    <source>
        <dbReference type="Proteomes" id="UP000298216"/>
    </source>
</evidence>
<comment type="caution">
    <text evidence="2">The sequence shown here is derived from an EMBL/GenBank/DDBJ whole genome shotgun (WGS) entry which is preliminary data.</text>
</comment>
<dbReference type="Pfam" id="PF14022">
    <property type="entry name" value="DUF4238"/>
    <property type="match status" value="1"/>
</dbReference>
<accession>A0A4Y9RZ51</accession>
<feature type="region of interest" description="Disordered" evidence="1">
    <location>
        <begin position="26"/>
        <end position="48"/>
    </location>
</feature>
<dbReference type="OrthoDB" id="7864018at2"/>
<dbReference type="EMBL" id="SPVH01000006">
    <property type="protein sequence ID" value="TFW12949.1"/>
    <property type="molecule type" value="Genomic_DNA"/>
</dbReference>
<proteinExistence type="predicted"/>